<name>A0A316X287_9FLAO</name>
<evidence type="ECO:0000313" key="1">
    <source>
        <dbReference type="EMBL" id="PWN67644.1"/>
    </source>
</evidence>
<gene>
    <name evidence="1" type="ORF">C1638_003365</name>
</gene>
<evidence type="ECO:0000313" key="2">
    <source>
        <dbReference type="Proteomes" id="UP000236182"/>
    </source>
</evidence>
<protein>
    <submittedName>
        <fullName evidence="1">Uncharacterized protein</fullName>
    </submittedName>
</protein>
<dbReference type="Proteomes" id="UP000236182">
    <property type="component" value="Unassembled WGS sequence"/>
</dbReference>
<keyword evidence="2" id="KW-1185">Reference proteome</keyword>
<comment type="caution">
    <text evidence="1">The sequence shown here is derived from an EMBL/GenBank/DDBJ whole genome shotgun (WGS) entry which is preliminary data.</text>
</comment>
<accession>A0A316X287</accession>
<reference evidence="1" key="1">
    <citation type="submission" date="2018-04" db="EMBL/GenBank/DDBJ databases">
        <title>Draft Genome Sequences of Chryseobacterium lactis NCTC11390T isolated from milk, Chryseobacterium oncorhynchi 701B-08T from rainbow trout, and Chryseobacterium viscerum 687B-08T from diseased fish.</title>
        <authorList>
            <person name="Jeong J.-J."/>
            <person name="Lee Y.J."/>
            <person name="Pathiraja D."/>
            <person name="Park B."/>
            <person name="Choi I.-G."/>
            <person name="Kim K.D."/>
        </authorList>
    </citation>
    <scope>NUCLEOTIDE SEQUENCE [LARGE SCALE GENOMIC DNA]</scope>
    <source>
        <strain evidence="1">701B-08</strain>
    </source>
</reference>
<proteinExistence type="predicted"/>
<sequence>MVGKVWAESLREVDTLLSVPPHLLIYRNETEATKLKEKYVGLIKNLDYIKILRILREDFISLYGQPTRKMVS</sequence>
<dbReference type="AlphaFoldDB" id="A0A316X287"/>
<dbReference type="EMBL" id="PPEI02000001">
    <property type="protein sequence ID" value="PWN67644.1"/>
    <property type="molecule type" value="Genomic_DNA"/>
</dbReference>
<organism evidence="1 2">
    <name type="scientific">Chryseobacterium oncorhynchi</name>
    <dbReference type="NCBI Taxonomy" id="741074"/>
    <lineage>
        <taxon>Bacteria</taxon>
        <taxon>Pseudomonadati</taxon>
        <taxon>Bacteroidota</taxon>
        <taxon>Flavobacteriia</taxon>
        <taxon>Flavobacteriales</taxon>
        <taxon>Weeksellaceae</taxon>
        <taxon>Chryseobacterium group</taxon>
        <taxon>Chryseobacterium</taxon>
    </lineage>
</organism>